<feature type="transmembrane region" description="Helical" evidence="10">
    <location>
        <begin position="514"/>
        <end position="537"/>
    </location>
</feature>
<keyword evidence="4 10" id="KW-0812">Transmembrane</keyword>
<evidence type="ECO:0000256" key="2">
    <source>
        <dbReference type="ARBA" id="ARBA00008807"/>
    </source>
</evidence>
<sequence>MATADEKGYSSSTEQFQMNNLRARNVPDVPEDVDFLMEHLNDPNYDLRARPPSFISVEDKKSITKFDTDADSQFSERYSTSRAESRNSTAIDFDDESPYPEVRAAVSSVDDPFMPVNTFRMWFLGIIFTLLVSGLNMVFSMRYPSIFITGIVAQLVSLPLGRGMARVLPTTTFNTFGYKWSFNPGPFSIKEHVCITVMANVVTGGAYSTDVVLTQRVFYGMSTPLSYQILLAVGSQVLGFAFGGLLRQFVVWPASMIWPGALVNSALFNTLHKNYNKRERGHMTRERFFLIAAGCSFVWYWIPGYLFTALSMFNWVCWIAPNNVVVNALFGSNTGLGMSILSFDWSMIAFIGSPLVTPWWSQMNTGIAFIIIFWILTPILYFTNAWNTAYFPISMNRVFDNTGIPYDVKQIITNGVFDQEKYSAYSPVFMPTTLALAYGLCFAAFPAIFVHTFLWFRKDIVRRFRSSLKDERDVHSRLMQYYPEVPMWWYAIVGCVSFTFFCVSIEIFPTQLPIWAAVVGIVIAGILSIPLAMLQAITNQQVPTQVMHELIAGYMLPGKPIANVIFKTIGYITTNQAINFAGDLKLGHYMKIPPRVMFSVQVVAAVIACIWVTLLQDWMLSNVVDICTPQQAQGFRCPGSTTFATASVIWGAVGPARMFSPGAPYSALLWFFLIGTLLPIPFYFLARRFPLSFYRYINIPVFFAGLGAMPPASGINYVSWVLWGFIFNYVIRRIYFRWWMRYNYILSAALDSGAAIAMVVVFFALGLPKPGGIEFNWWGNTIWMNTADANGIPFKTPPTDGKIGPLTWK</sequence>
<feature type="compositionally biased region" description="Polar residues" evidence="9">
    <location>
        <begin position="9"/>
        <end position="22"/>
    </location>
</feature>
<feature type="transmembrane region" description="Helical" evidence="10">
    <location>
        <begin position="336"/>
        <end position="360"/>
    </location>
</feature>
<feature type="transmembrane region" description="Helical" evidence="10">
    <location>
        <begin position="367"/>
        <end position="386"/>
    </location>
</feature>
<dbReference type="GO" id="GO:0015031">
    <property type="term" value="P:protein transport"/>
    <property type="evidence" value="ECO:0007669"/>
    <property type="project" value="UniProtKB-KW"/>
</dbReference>
<feature type="transmembrane region" description="Helical" evidence="10">
    <location>
        <begin position="596"/>
        <end position="614"/>
    </location>
</feature>
<dbReference type="EMBL" id="MU157824">
    <property type="protein sequence ID" value="KAF9535326.1"/>
    <property type="molecule type" value="Genomic_DNA"/>
</dbReference>
<dbReference type="NCBIfam" id="TIGR00727">
    <property type="entry name" value="ISP4_OPT"/>
    <property type="match status" value="1"/>
</dbReference>
<dbReference type="NCBIfam" id="TIGR00728">
    <property type="entry name" value="OPT_sfam"/>
    <property type="match status" value="1"/>
</dbReference>
<feature type="transmembrane region" description="Helical" evidence="10">
    <location>
        <begin position="715"/>
        <end position="731"/>
    </location>
</feature>
<protein>
    <submittedName>
        <fullName evidence="11">Glutathione transporter</fullName>
    </submittedName>
</protein>
<comment type="subcellular location">
    <subcellularLocation>
        <location evidence="1">Membrane</location>
        <topology evidence="1">Multi-pass membrane protein</topology>
    </subcellularLocation>
</comment>
<dbReference type="AlphaFoldDB" id="A0A9P6EU27"/>
<gene>
    <name evidence="11" type="ORF">CPB83DRAFT_779189</name>
</gene>
<evidence type="ECO:0000256" key="8">
    <source>
        <dbReference type="ARBA" id="ARBA00023136"/>
    </source>
</evidence>
<evidence type="ECO:0000256" key="1">
    <source>
        <dbReference type="ARBA" id="ARBA00004141"/>
    </source>
</evidence>
<keyword evidence="3" id="KW-0813">Transport</keyword>
<dbReference type="InterPro" id="IPR004648">
    <property type="entry name" value="Oligpept_transpt"/>
</dbReference>
<feature type="transmembrane region" description="Helical" evidence="10">
    <location>
        <begin position="435"/>
        <end position="456"/>
    </location>
</feature>
<evidence type="ECO:0000256" key="7">
    <source>
        <dbReference type="ARBA" id="ARBA00022989"/>
    </source>
</evidence>
<comment type="caution">
    <text evidence="11">The sequence shown here is derived from an EMBL/GenBank/DDBJ whole genome shotgun (WGS) entry which is preliminary data.</text>
</comment>
<keyword evidence="12" id="KW-1185">Reference proteome</keyword>
<evidence type="ECO:0000256" key="5">
    <source>
        <dbReference type="ARBA" id="ARBA00022856"/>
    </source>
</evidence>
<organism evidence="11 12">
    <name type="scientific">Crepidotus variabilis</name>
    <dbReference type="NCBI Taxonomy" id="179855"/>
    <lineage>
        <taxon>Eukaryota</taxon>
        <taxon>Fungi</taxon>
        <taxon>Dikarya</taxon>
        <taxon>Basidiomycota</taxon>
        <taxon>Agaricomycotina</taxon>
        <taxon>Agaricomycetes</taxon>
        <taxon>Agaricomycetidae</taxon>
        <taxon>Agaricales</taxon>
        <taxon>Agaricineae</taxon>
        <taxon>Crepidotaceae</taxon>
        <taxon>Crepidotus</taxon>
    </lineage>
</organism>
<keyword evidence="6" id="KW-0653">Protein transport</keyword>
<feature type="region of interest" description="Disordered" evidence="9">
    <location>
        <begin position="1"/>
        <end position="24"/>
    </location>
</feature>
<dbReference type="InterPro" id="IPR004813">
    <property type="entry name" value="OPT"/>
</dbReference>
<dbReference type="GO" id="GO:0035673">
    <property type="term" value="F:oligopeptide transmembrane transporter activity"/>
    <property type="evidence" value="ECO:0007669"/>
    <property type="project" value="InterPro"/>
</dbReference>
<dbReference type="OrthoDB" id="9986677at2759"/>
<evidence type="ECO:0000313" key="12">
    <source>
        <dbReference type="Proteomes" id="UP000807306"/>
    </source>
</evidence>
<reference evidence="11" key="1">
    <citation type="submission" date="2020-11" db="EMBL/GenBank/DDBJ databases">
        <authorList>
            <consortium name="DOE Joint Genome Institute"/>
            <person name="Ahrendt S."/>
            <person name="Riley R."/>
            <person name="Andreopoulos W."/>
            <person name="Labutti K."/>
            <person name="Pangilinan J."/>
            <person name="Ruiz-Duenas F.J."/>
            <person name="Barrasa J.M."/>
            <person name="Sanchez-Garcia M."/>
            <person name="Camarero S."/>
            <person name="Miyauchi S."/>
            <person name="Serrano A."/>
            <person name="Linde D."/>
            <person name="Babiker R."/>
            <person name="Drula E."/>
            <person name="Ayuso-Fernandez I."/>
            <person name="Pacheco R."/>
            <person name="Padilla G."/>
            <person name="Ferreira P."/>
            <person name="Barriuso J."/>
            <person name="Kellner H."/>
            <person name="Castanera R."/>
            <person name="Alfaro M."/>
            <person name="Ramirez L."/>
            <person name="Pisabarro A.G."/>
            <person name="Kuo A."/>
            <person name="Tritt A."/>
            <person name="Lipzen A."/>
            <person name="He G."/>
            <person name="Yan M."/>
            <person name="Ng V."/>
            <person name="Cullen D."/>
            <person name="Martin F."/>
            <person name="Rosso M.-N."/>
            <person name="Henrissat B."/>
            <person name="Hibbett D."/>
            <person name="Martinez A.T."/>
            <person name="Grigoriev I.V."/>
        </authorList>
    </citation>
    <scope>NUCLEOTIDE SEQUENCE</scope>
    <source>
        <strain evidence="11">CBS 506.95</strain>
    </source>
</reference>
<keyword evidence="8 10" id="KW-0472">Membrane</keyword>
<evidence type="ECO:0000313" key="11">
    <source>
        <dbReference type="EMBL" id="KAF9535326.1"/>
    </source>
</evidence>
<feature type="transmembrane region" description="Helical" evidence="10">
    <location>
        <begin position="121"/>
        <end position="139"/>
    </location>
</feature>
<name>A0A9P6EU27_9AGAR</name>
<evidence type="ECO:0000256" key="9">
    <source>
        <dbReference type="SAM" id="MobiDB-lite"/>
    </source>
</evidence>
<dbReference type="GO" id="GO:0016020">
    <property type="term" value="C:membrane"/>
    <property type="evidence" value="ECO:0007669"/>
    <property type="project" value="UniProtKB-SubCell"/>
</dbReference>
<proteinExistence type="inferred from homology"/>
<comment type="similarity">
    <text evidence="2">Belongs to the oligopeptide OPT transporter family.</text>
</comment>
<keyword evidence="7 10" id="KW-1133">Transmembrane helix</keyword>
<feature type="transmembrane region" description="Helical" evidence="10">
    <location>
        <begin position="487"/>
        <end position="508"/>
    </location>
</feature>
<dbReference type="PANTHER" id="PTHR22601">
    <property type="entry name" value="ISP4 LIKE PROTEIN"/>
    <property type="match status" value="1"/>
</dbReference>
<dbReference type="Proteomes" id="UP000807306">
    <property type="component" value="Unassembled WGS sequence"/>
</dbReference>
<keyword evidence="5" id="KW-0571">Peptide transport</keyword>
<feature type="transmembrane region" description="Helical" evidence="10">
    <location>
        <begin position="667"/>
        <end position="686"/>
    </location>
</feature>
<feature type="transmembrane region" description="Helical" evidence="10">
    <location>
        <begin position="249"/>
        <end position="268"/>
    </location>
</feature>
<feature type="transmembrane region" description="Helical" evidence="10">
    <location>
        <begin position="288"/>
        <end position="316"/>
    </location>
</feature>
<evidence type="ECO:0000256" key="6">
    <source>
        <dbReference type="ARBA" id="ARBA00022927"/>
    </source>
</evidence>
<evidence type="ECO:0000256" key="4">
    <source>
        <dbReference type="ARBA" id="ARBA00022692"/>
    </source>
</evidence>
<feature type="transmembrane region" description="Helical" evidence="10">
    <location>
        <begin position="743"/>
        <end position="767"/>
    </location>
</feature>
<feature type="transmembrane region" description="Helical" evidence="10">
    <location>
        <begin position="225"/>
        <end position="243"/>
    </location>
</feature>
<accession>A0A9P6EU27</accession>
<evidence type="ECO:0000256" key="10">
    <source>
        <dbReference type="SAM" id="Phobius"/>
    </source>
</evidence>
<evidence type="ECO:0000256" key="3">
    <source>
        <dbReference type="ARBA" id="ARBA00022448"/>
    </source>
</evidence>
<dbReference type="Pfam" id="PF03169">
    <property type="entry name" value="OPT"/>
    <property type="match status" value="1"/>
</dbReference>
<feature type="transmembrane region" description="Helical" evidence="10">
    <location>
        <begin position="693"/>
        <end position="709"/>
    </location>
</feature>